<comment type="caution">
    <text evidence="2">The sequence shown here is derived from an EMBL/GenBank/DDBJ whole genome shotgun (WGS) entry which is preliminary data.</text>
</comment>
<feature type="region of interest" description="Disordered" evidence="1">
    <location>
        <begin position="1"/>
        <end position="23"/>
    </location>
</feature>
<name>A0ABR3QL53_9PLEO</name>
<evidence type="ECO:0000313" key="2">
    <source>
        <dbReference type="EMBL" id="KAL1592883.1"/>
    </source>
</evidence>
<dbReference type="Proteomes" id="UP001521222">
    <property type="component" value="Unassembled WGS sequence"/>
</dbReference>
<feature type="compositionally biased region" description="Basic and acidic residues" evidence="1">
    <location>
        <begin position="298"/>
        <end position="325"/>
    </location>
</feature>
<evidence type="ECO:0000256" key="1">
    <source>
        <dbReference type="SAM" id="MobiDB-lite"/>
    </source>
</evidence>
<gene>
    <name evidence="2" type="ORF">SLS59_009525</name>
</gene>
<organism evidence="2 3">
    <name type="scientific">Nothophoma quercina</name>
    <dbReference type="NCBI Taxonomy" id="749835"/>
    <lineage>
        <taxon>Eukaryota</taxon>
        <taxon>Fungi</taxon>
        <taxon>Dikarya</taxon>
        <taxon>Ascomycota</taxon>
        <taxon>Pezizomycotina</taxon>
        <taxon>Dothideomycetes</taxon>
        <taxon>Pleosporomycetidae</taxon>
        <taxon>Pleosporales</taxon>
        <taxon>Pleosporineae</taxon>
        <taxon>Didymellaceae</taxon>
        <taxon>Nothophoma</taxon>
    </lineage>
</organism>
<keyword evidence="3" id="KW-1185">Reference proteome</keyword>
<dbReference type="EMBL" id="JAKIXB020000044">
    <property type="protein sequence ID" value="KAL1592883.1"/>
    <property type="molecule type" value="Genomic_DNA"/>
</dbReference>
<evidence type="ECO:0000313" key="3">
    <source>
        <dbReference type="Proteomes" id="UP001521222"/>
    </source>
</evidence>
<sequence length="325" mass="36115">MSDSTNSSRPSTPETVIHRPKKAKTKILEYLKPTVYKPSGKSPKVSPPQDAQASQALLEALEQAGVRNQSTKIKQAAPKKKYPAPRKLTVSIIHGKTKHVIHKYMPTRLLMAISPEANGVLECKPWAGKFFIYGKYAPDSMSAVFNAIILSQNMPVAATDLVENLYTYEACLRLSIPSTHPSLKPLLTCINDQLSTTDYGSEIIGFVTYRLGTDDPVFAHMTNVLCHKRFTGAVQDTKAFEKMIAKKPALQKAMMQIDQAHKARREAIHASKRAWRRPVDGGKKMTTAWNVGELLEEAAQKDEKKTGEAEKKEKAAVKDKTEKVE</sequence>
<reference evidence="2 3" key="1">
    <citation type="submission" date="2024-02" db="EMBL/GenBank/DDBJ databases">
        <title>De novo assembly and annotation of 12 fungi associated with fruit tree decline syndrome in Ontario, Canada.</title>
        <authorList>
            <person name="Sulman M."/>
            <person name="Ellouze W."/>
            <person name="Ilyukhin E."/>
        </authorList>
    </citation>
    <scope>NUCLEOTIDE SEQUENCE [LARGE SCALE GENOMIC DNA]</scope>
    <source>
        <strain evidence="2 3">M97-236</strain>
    </source>
</reference>
<feature type="compositionally biased region" description="Polar residues" evidence="1">
    <location>
        <begin position="1"/>
        <end position="14"/>
    </location>
</feature>
<feature type="region of interest" description="Disordered" evidence="1">
    <location>
        <begin position="296"/>
        <end position="325"/>
    </location>
</feature>
<proteinExistence type="predicted"/>
<protein>
    <submittedName>
        <fullName evidence="2">Uncharacterized protein</fullName>
    </submittedName>
</protein>
<accession>A0ABR3QL53</accession>